<dbReference type="Proteomes" id="UP000663841">
    <property type="component" value="Unassembled WGS sequence"/>
</dbReference>
<gene>
    <name evidence="2" type="ORF">RDB_LOCUS170134</name>
</gene>
<sequence>MSVFSTSSLSASDVSLTRRIKPLPKRRRTSFRRFQIEDHISSIDPPLISTYHHSISNGRVDKLEELNVTPSHSHDSNKSVSFYARSRIVDDADGEGDYTDHLQQPNNTKKRKVPAATAAFAQESSTRDNDDLIDDDPSHDSQASLPRKVADGAGANHGPQELEYQPITTRRKPTSLVTVATLRIKELLQARRKMMATVIRDGIDPLALELALSLPFARLPTQPLIRAWSYGPKFRLRPRCRVATPSSREPCFSRKFTFSFPSPIGKRYTIAKKVAAGLHLRFQTELTRQATIAPEMALTTTSMSSNITSPGKKKDDFGPAHVSSIVPSADDLSKKPNKLKKKKRSVLANASNPHHLRNYVPSRISHAGGYQTPSSHGQVNTSLGPLALKFLSATLPPRSKGRIPTAESSGSSLILLETEWICPFCEYSLFYSDEAAMQRAVRNRRRILVRRRNARERAAAAASGVIVSRRRDTSDDEDEGESEEDEDSFGEGGDIAPDAPLPREVGTIDTRQDRGPHPGG</sequence>
<feature type="region of interest" description="Disordered" evidence="1">
    <location>
        <begin position="301"/>
        <end position="320"/>
    </location>
</feature>
<evidence type="ECO:0000256" key="1">
    <source>
        <dbReference type="SAM" id="MobiDB-lite"/>
    </source>
</evidence>
<feature type="region of interest" description="Disordered" evidence="1">
    <location>
        <begin position="325"/>
        <end position="358"/>
    </location>
</feature>
<comment type="caution">
    <text evidence="2">The sequence shown here is derived from an EMBL/GenBank/DDBJ whole genome shotgun (WGS) entry which is preliminary data.</text>
</comment>
<evidence type="ECO:0000313" key="2">
    <source>
        <dbReference type="EMBL" id="CAE6468269.1"/>
    </source>
</evidence>
<accession>A0A8H3BZP5</accession>
<evidence type="ECO:0000313" key="3">
    <source>
        <dbReference type="Proteomes" id="UP000663841"/>
    </source>
</evidence>
<feature type="compositionally biased region" description="Acidic residues" evidence="1">
    <location>
        <begin position="474"/>
        <end position="489"/>
    </location>
</feature>
<organism evidence="2 3">
    <name type="scientific">Rhizoctonia solani</name>
    <dbReference type="NCBI Taxonomy" id="456999"/>
    <lineage>
        <taxon>Eukaryota</taxon>
        <taxon>Fungi</taxon>
        <taxon>Dikarya</taxon>
        <taxon>Basidiomycota</taxon>
        <taxon>Agaricomycotina</taxon>
        <taxon>Agaricomycetes</taxon>
        <taxon>Cantharellales</taxon>
        <taxon>Ceratobasidiaceae</taxon>
        <taxon>Rhizoctonia</taxon>
    </lineage>
</organism>
<dbReference type="EMBL" id="CAJMWW010000349">
    <property type="protein sequence ID" value="CAE6468269.1"/>
    <property type="molecule type" value="Genomic_DNA"/>
</dbReference>
<feature type="region of interest" description="Disordered" evidence="1">
    <location>
        <begin position="94"/>
        <end position="169"/>
    </location>
</feature>
<feature type="compositionally biased region" description="Basic and acidic residues" evidence="1">
    <location>
        <begin position="510"/>
        <end position="520"/>
    </location>
</feature>
<feature type="region of interest" description="Disordered" evidence="1">
    <location>
        <begin position="460"/>
        <end position="520"/>
    </location>
</feature>
<name>A0A8H3BZP5_9AGAM</name>
<protein>
    <submittedName>
        <fullName evidence="2">Uncharacterized protein</fullName>
    </submittedName>
</protein>
<feature type="compositionally biased region" description="Basic residues" evidence="1">
    <location>
        <begin position="335"/>
        <end position="345"/>
    </location>
</feature>
<dbReference type="AlphaFoldDB" id="A0A8H3BZP5"/>
<reference evidence="2" key="1">
    <citation type="submission" date="2021-01" db="EMBL/GenBank/DDBJ databases">
        <authorList>
            <person name="Kaushik A."/>
        </authorList>
    </citation>
    <scope>NUCLEOTIDE SEQUENCE</scope>
    <source>
        <strain evidence="2">AG3-T5</strain>
    </source>
</reference>
<proteinExistence type="predicted"/>